<accession>A0A0P9CWC9</accession>
<reference evidence="2 3" key="1">
    <citation type="submission" date="2015-09" db="EMBL/GenBank/DDBJ databases">
        <title>Draft genome sequence of Kouleothrix aurantiaca JCM 19913.</title>
        <authorList>
            <person name="Hemp J."/>
        </authorList>
    </citation>
    <scope>NUCLEOTIDE SEQUENCE [LARGE SCALE GENOMIC DNA]</scope>
    <source>
        <strain evidence="2 3">COM-B</strain>
    </source>
</reference>
<sequence>MKTAEGYVGTRYFNGYRIGSWALHGASWLTTYWLCEWVGQPAEPEGYAITITLSIILEFFVLHKMKKALFDANQANDAIGWAGFVIDSAINMGGILPKMFRLAAWPPIAALAAIGEFDTTKGAANTTLGFILALALGILLSVAPIRLDQMAEAE</sequence>
<feature type="transmembrane region" description="Helical" evidence="1">
    <location>
        <begin position="46"/>
        <end position="62"/>
    </location>
</feature>
<evidence type="ECO:0000256" key="1">
    <source>
        <dbReference type="SAM" id="Phobius"/>
    </source>
</evidence>
<proteinExistence type="predicted"/>
<organism evidence="2 3">
    <name type="scientific">Kouleothrix aurantiaca</name>
    <dbReference type="NCBI Taxonomy" id="186479"/>
    <lineage>
        <taxon>Bacteria</taxon>
        <taxon>Bacillati</taxon>
        <taxon>Chloroflexota</taxon>
        <taxon>Chloroflexia</taxon>
        <taxon>Chloroflexales</taxon>
        <taxon>Roseiflexineae</taxon>
        <taxon>Roseiflexaceae</taxon>
        <taxon>Kouleothrix</taxon>
    </lineage>
</organism>
<gene>
    <name evidence="2" type="ORF">SE17_27445</name>
</gene>
<name>A0A0P9CWC9_9CHLR</name>
<dbReference type="Proteomes" id="UP000050509">
    <property type="component" value="Unassembled WGS sequence"/>
</dbReference>
<dbReference type="EMBL" id="LJCR01001443">
    <property type="protein sequence ID" value="KPV50351.1"/>
    <property type="molecule type" value="Genomic_DNA"/>
</dbReference>
<keyword evidence="1" id="KW-0472">Membrane</keyword>
<keyword evidence="1" id="KW-1133">Transmembrane helix</keyword>
<dbReference type="AlphaFoldDB" id="A0A0P9CWC9"/>
<keyword evidence="3" id="KW-1185">Reference proteome</keyword>
<evidence type="ECO:0000313" key="3">
    <source>
        <dbReference type="Proteomes" id="UP000050509"/>
    </source>
</evidence>
<feature type="transmembrane region" description="Helical" evidence="1">
    <location>
        <begin position="123"/>
        <end position="145"/>
    </location>
</feature>
<evidence type="ECO:0000313" key="2">
    <source>
        <dbReference type="EMBL" id="KPV50351.1"/>
    </source>
</evidence>
<keyword evidence="1" id="KW-0812">Transmembrane</keyword>
<protein>
    <submittedName>
        <fullName evidence="2">Uncharacterized protein</fullName>
    </submittedName>
</protein>
<comment type="caution">
    <text evidence="2">The sequence shown here is derived from an EMBL/GenBank/DDBJ whole genome shotgun (WGS) entry which is preliminary data.</text>
</comment>